<evidence type="ECO:0000256" key="1">
    <source>
        <dbReference type="SAM" id="MobiDB-lite"/>
    </source>
</evidence>
<reference evidence="2 3" key="1">
    <citation type="journal article" date="2020" name="Nature">
        <title>Six reference-quality genomes reveal evolution of bat adaptations.</title>
        <authorList>
            <person name="Jebb D."/>
            <person name="Huang Z."/>
            <person name="Pippel M."/>
            <person name="Hughes G.M."/>
            <person name="Lavrichenko K."/>
            <person name="Devanna P."/>
            <person name="Winkler S."/>
            <person name="Jermiin L.S."/>
            <person name="Skirmuntt E.C."/>
            <person name="Katzourakis A."/>
            <person name="Burkitt-Gray L."/>
            <person name="Ray D.A."/>
            <person name="Sullivan K.A.M."/>
            <person name="Roscito J.G."/>
            <person name="Kirilenko B.M."/>
            <person name="Davalos L.M."/>
            <person name="Corthals A.P."/>
            <person name="Power M.L."/>
            <person name="Jones G."/>
            <person name="Ransome R.D."/>
            <person name="Dechmann D.K.N."/>
            <person name="Locatelli A.G."/>
            <person name="Puechmaille S.J."/>
            <person name="Fedrigo O."/>
            <person name="Jarvis E.D."/>
            <person name="Hiller M."/>
            <person name="Vernes S.C."/>
            <person name="Myers E.W."/>
            <person name="Teeling E.C."/>
        </authorList>
    </citation>
    <scope>NUCLEOTIDE SEQUENCE [LARGE SCALE GENOMIC DNA]</scope>
    <source>
        <strain evidence="2">MRouAeg1</strain>
        <tissue evidence="2">Muscle</tissue>
    </source>
</reference>
<feature type="compositionally biased region" description="Low complexity" evidence="1">
    <location>
        <begin position="255"/>
        <end position="279"/>
    </location>
</feature>
<evidence type="ECO:0000313" key="3">
    <source>
        <dbReference type="Proteomes" id="UP000593571"/>
    </source>
</evidence>
<accession>A0A7J8JAY3</accession>
<dbReference type="PANTHER" id="PTHR35158:SF1">
    <property type="entry name" value="CDNA SEQUENCE CN725425"/>
    <property type="match status" value="1"/>
</dbReference>
<keyword evidence="3" id="KW-1185">Reference proteome</keyword>
<organism evidence="2 3">
    <name type="scientific">Rousettus aegyptiacus</name>
    <name type="common">Egyptian fruit bat</name>
    <name type="synonym">Pteropus aegyptiacus</name>
    <dbReference type="NCBI Taxonomy" id="9407"/>
    <lineage>
        <taxon>Eukaryota</taxon>
        <taxon>Metazoa</taxon>
        <taxon>Chordata</taxon>
        <taxon>Craniata</taxon>
        <taxon>Vertebrata</taxon>
        <taxon>Euteleostomi</taxon>
        <taxon>Mammalia</taxon>
        <taxon>Eutheria</taxon>
        <taxon>Laurasiatheria</taxon>
        <taxon>Chiroptera</taxon>
        <taxon>Yinpterochiroptera</taxon>
        <taxon>Pteropodoidea</taxon>
        <taxon>Pteropodidae</taxon>
        <taxon>Rousettinae</taxon>
        <taxon>Rousettus</taxon>
    </lineage>
</organism>
<dbReference type="PANTHER" id="PTHR35158">
    <property type="entry name" value="CDNA SEQUENCE CN725425"/>
    <property type="match status" value="1"/>
</dbReference>
<dbReference type="Pfam" id="PF15089">
    <property type="entry name" value="Redic1-like"/>
    <property type="match status" value="1"/>
</dbReference>
<protein>
    <submittedName>
        <fullName evidence="2">Uncharacterized protein</fullName>
    </submittedName>
</protein>
<gene>
    <name evidence="2" type="ORF">HJG63_001672</name>
</gene>
<proteinExistence type="predicted"/>
<dbReference type="InterPro" id="IPR027883">
    <property type="entry name" value="Redic1-like"/>
</dbReference>
<dbReference type="AlphaFoldDB" id="A0A7J8JAY3"/>
<evidence type="ECO:0000313" key="2">
    <source>
        <dbReference type="EMBL" id="KAF6493838.1"/>
    </source>
</evidence>
<dbReference type="Proteomes" id="UP000593571">
    <property type="component" value="Unassembled WGS sequence"/>
</dbReference>
<feature type="compositionally biased region" description="Basic and acidic residues" evidence="1">
    <location>
        <begin position="293"/>
        <end position="303"/>
    </location>
</feature>
<feature type="region of interest" description="Disordered" evidence="1">
    <location>
        <begin position="255"/>
        <end position="304"/>
    </location>
</feature>
<comment type="caution">
    <text evidence="2">The sequence shown here is derived from an EMBL/GenBank/DDBJ whole genome shotgun (WGS) entry which is preliminary data.</text>
</comment>
<name>A0A7J8JAY3_ROUAE</name>
<sequence>MKNRRSSPGNRNFLTGRCAVVMGEDLGSTDERRQSDSITEKQSVQDIWGENRKEVSNFLEDMNHPNSSLLPEKMDPLINENLINLLSMDQQRIKKTFDKCSYESMGDICAVTSSSKNYSTGRCIRSIFTDPELTFSNFNFNTGYPEKRQPNRNCQKEYSNNERNNLSTYFEKDCYLPSSEKKGKFEMDYQEKTSQIEIQKYPVNHMGNIPLEGLHSKQSWNFGLDENLVEGGGMCSLKGTPTSTKKICQYNNLDSSQSSQSASYSPRPTDSCFSSSSEMPSEDEDQMLQQIEDSNRRPTKTEETTNNFYLERMTKLPHNRIIENSVEIHKQKSFPKFSMKNNTDELAQSPCNSTHILQNKTSNNCILQVIKCEACVQTESEPVMEEKIDAAIQCDIISKCKCGSDVSLYS</sequence>
<dbReference type="EMBL" id="JACASE010000002">
    <property type="protein sequence ID" value="KAF6493838.1"/>
    <property type="molecule type" value="Genomic_DNA"/>
</dbReference>